<dbReference type="Pfam" id="PF00172">
    <property type="entry name" value="Zn_clus"/>
    <property type="match status" value="1"/>
</dbReference>
<dbReference type="InterPro" id="IPR013700">
    <property type="entry name" value="AflR"/>
</dbReference>
<feature type="compositionally biased region" description="Polar residues" evidence="6">
    <location>
        <begin position="16"/>
        <end position="28"/>
    </location>
</feature>
<dbReference type="PANTHER" id="PTHR31069">
    <property type="entry name" value="OLEATE-ACTIVATED TRANSCRIPTION FACTOR 1-RELATED"/>
    <property type="match status" value="1"/>
</dbReference>
<keyword evidence="4" id="KW-0804">Transcription</keyword>
<reference evidence="9" key="4">
    <citation type="journal article" date="2015" name="G3 (Bethesda)">
        <title>Genome sequences of three phytopathogenic species of the Magnaporthaceae family of fungi.</title>
        <authorList>
            <person name="Okagaki L.H."/>
            <person name="Nunes C.C."/>
            <person name="Sailsbery J."/>
            <person name="Clay B."/>
            <person name="Brown D."/>
            <person name="John T."/>
            <person name="Oh Y."/>
            <person name="Young N."/>
            <person name="Fitzgerald M."/>
            <person name="Haas B.J."/>
            <person name="Zeng Q."/>
            <person name="Young S."/>
            <person name="Adiconis X."/>
            <person name="Fan L."/>
            <person name="Levin J.Z."/>
            <person name="Mitchell T.K."/>
            <person name="Okubara P.A."/>
            <person name="Farman M.L."/>
            <person name="Kohn L.M."/>
            <person name="Birren B."/>
            <person name="Ma L.-J."/>
            <person name="Dean R.A."/>
        </authorList>
    </citation>
    <scope>NUCLEOTIDE SEQUENCE</scope>
    <source>
        <strain evidence="9">R3-111a-1</strain>
    </source>
</reference>
<reference evidence="8" key="2">
    <citation type="submission" date="2010-07" db="EMBL/GenBank/DDBJ databases">
        <authorList>
            <consortium name="The Broad Institute Genome Sequencing Platform"/>
            <consortium name="Broad Institute Genome Sequencing Center for Infectious Disease"/>
            <person name="Ma L.-J."/>
            <person name="Dead R."/>
            <person name="Young S."/>
            <person name="Zeng Q."/>
            <person name="Koehrsen M."/>
            <person name="Alvarado L."/>
            <person name="Berlin A."/>
            <person name="Chapman S.B."/>
            <person name="Chen Z."/>
            <person name="Freedman E."/>
            <person name="Gellesch M."/>
            <person name="Goldberg J."/>
            <person name="Griggs A."/>
            <person name="Gujja S."/>
            <person name="Heilman E.R."/>
            <person name="Heiman D."/>
            <person name="Hepburn T."/>
            <person name="Howarth C."/>
            <person name="Jen D."/>
            <person name="Larson L."/>
            <person name="Mehta T."/>
            <person name="Neiman D."/>
            <person name="Pearson M."/>
            <person name="Roberts A."/>
            <person name="Saif S."/>
            <person name="Shea T."/>
            <person name="Shenoy N."/>
            <person name="Sisk P."/>
            <person name="Stolte C."/>
            <person name="Sykes S."/>
            <person name="Walk T."/>
            <person name="White J."/>
            <person name="Yandava C."/>
            <person name="Haas B."/>
            <person name="Nusbaum C."/>
            <person name="Birren B."/>
        </authorList>
    </citation>
    <scope>NUCLEOTIDE SEQUENCE</scope>
    <source>
        <strain evidence="8">R3-111a-1</strain>
    </source>
</reference>
<dbReference type="EMBL" id="GL385404">
    <property type="protein sequence ID" value="EJT69418.1"/>
    <property type="molecule type" value="Genomic_DNA"/>
</dbReference>
<dbReference type="PRINTS" id="PR00755">
    <property type="entry name" value="AFLATOXINBRP"/>
</dbReference>
<dbReference type="Proteomes" id="UP000006039">
    <property type="component" value="Unassembled WGS sequence"/>
</dbReference>
<dbReference type="GO" id="GO:0003677">
    <property type="term" value="F:DNA binding"/>
    <property type="evidence" value="ECO:0007669"/>
    <property type="project" value="UniProtKB-KW"/>
</dbReference>
<dbReference type="Gene3D" id="4.10.240.10">
    <property type="entry name" value="Zn(2)-C6 fungal-type DNA-binding domain"/>
    <property type="match status" value="1"/>
</dbReference>
<evidence type="ECO:0000256" key="5">
    <source>
        <dbReference type="ARBA" id="ARBA00023242"/>
    </source>
</evidence>
<dbReference type="OrthoDB" id="2943660at2759"/>
<evidence type="ECO:0000313" key="9">
    <source>
        <dbReference type="EnsemblFungi" id="EJT69418"/>
    </source>
</evidence>
<dbReference type="CDD" id="cd00067">
    <property type="entry name" value="GAL4"/>
    <property type="match status" value="1"/>
</dbReference>
<evidence type="ECO:0000259" key="7">
    <source>
        <dbReference type="PROSITE" id="PS50048"/>
    </source>
</evidence>
<dbReference type="GO" id="GO:0008270">
    <property type="term" value="F:zinc ion binding"/>
    <property type="evidence" value="ECO:0007669"/>
    <property type="project" value="InterPro"/>
</dbReference>
<dbReference type="AlphaFoldDB" id="J3PHQ6"/>
<feature type="compositionally biased region" description="Low complexity" evidence="6">
    <location>
        <begin position="104"/>
        <end position="116"/>
    </location>
</feature>
<evidence type="ECO:0000256" key="2">
    <source>
        <dbReference type="ARBA" id="ARBA00023015"/>
    </source>
</evidence>
<dbReference type="InterPro" id="IPR001138">
    <property type="entry name" value="Zn2Cys6_DnaBD"/>
</dbReference>
<dbReference type="VEuPathDB" id="FungiDB:GGTG_13037"/>
<keyword evidence="10" id="KW-1185">Reference proteome</keyword>
<dbReference type="InterPro" id="IPR050675">
    <property type="entry name" value="OAF3"/>
</dbReference>
<reference evidence="10" key="1">
    <citation type="submission" date="2010-07" db="EMBL/GenBank/DDBJ databases">
        <title>The genome sequence of Gaeumannomyces graminis var. tritici strain R3-111a-1.</title>
        <authorList>
            <consortium name="The Broad Institute Genome Sequencing Platform"/>
            <person name="Ma L.-J."/>
            <person name="Dead R."/>
            <person name="Young S."/>
            <person name="Zeng Q."/>
            <person name="Koehrsen M."/>
            <person name="Alvarado L."/>
            <person name="Berlin A."/>
            <person name="Chapman S.B."/>
            <person name="Chen Z."/>
            <person name="Freedman E."/>
            <person name="Gellesch M."/>
            <person name="Goldberg J."/>
            <person name="Griggs A."/>
            <person name="Gujja S."/>
            <person name="Heilman E.R."/>
            <person name="Heiman D."/>
            <person name="Hepburn T."/>
            <person name="Howarth C."/>
            <person name="Jen D."/>
            <person name="Larson L."/>
            <person name="Mehta T."/>
            <person name="Neiman D."/>
            <person name="Pearson M."/>
            <person name="Roberts A."/>
            <person name="Saif S."/>
            <person name="Shea T."/>
            <person name="Shenoy N."/>
            <person name="Sisk P."/>
            <person name="Stolte C."/>
            <person name="Sykes S."/>
            <person name="Walk T."/>
            <person name="White J."/>
            <person name="Yandava C."/>
            <person name="Haas B."/>
            <person name="Nusbaum C."/>
            <person name="Birren B."/>
        </authorList>
    </citation>
    <scope>NUCLEOTIDE SEQUENCE [LARGE SCALE GENOMIC DNA]</scope>
    <source>
        <strain evidence="10">R3-111a-1</strain>
    </source>
</reference>
<feature type="region of interest" description="Disordered" evidence="6">
    <location>
        <begin position="92"/>
        <end position="120"/>
    </location>
</feature>
<reference evidence="9" key="5">
    <citation type="submission" date="2018-04" db="UniProtKB">
        <authorList>
            <consortium name="EnsemblFungi"/>
        </authorList>
    </citation>
    <scope>IDENTIFICATION</scope>
    <source>
        <strain evidence="9">R3-111a-1</strain>
    </source>
</reference>
<dbReference type="InterPro" id="IPR036864">
    <property type="entry name" value="Zn2-C6_fun-type_DNA-bd_sf"/>
</dbReference>
<keyword evidence="5" id="KW-0539">Nucleus</keyword>
<dbReference type="PANTHER" id="PTHR31069:SF31">
    <property type="entry name" value="MONODICTYPHENONE CLUSTER TRANSCRIPTION FACTOR-RELATED"/>
    <property type="match status" value="1"/>
</dbReference>
<organism evidence="8">
    <name type="scientific">Gaeumannomyces tritici (strain R3-111a-1)</name>
    <name type="common">Wheat and barley take-all root rot fungus</name>
    <name type="synonym">Gaeumannomyces graminis var. tritici</name>
    <dbReference type="NCBI Taxonomy" id="644352"/>
    <lineage>
        <taxon>Eukaryota</taxon>
        <taxon>Fungi</taxon>
        <taxon>Dikarya</taxon>
        <taxon>Ascomycota</taxon>
        <taxon>Pezizomycotina</taxon>
        <taxon>Sordariomycetes</taxon>
        <taxon>Sordariomycetidae</taxon>
        <taxon>Magnaporthales</taxon>
        <taxon>Magnaporthaceae</taxon>
        <taxon>Gaeumannomyces</taxon>
    </lineage>
</organism>
<dbReference type="EnsemblFungi" id="EJT69418">
    <property type="protein sequence ID" value="EJT69418"/>
    <property type="gene ID" value="GGTG_13037"/>
</dbReference>
<dbReference type="SUPFAM" id="SSF57701">
    <property type="entry name" value="Zn2/Cys6 DNA-binding domain"/>
    <property type="match status" value="1"/>
</dbReference>
<dbReference type="HOGENOM" id="CLU_823807_0_0_1"/>
<dbReference type="PROSITE" id="PS50048">
    <property type="entry name" value="ZN2_CY6_FUNGAL_2"/>
    <property type="match status" value="1"/>
</dbReference>
<sequence>MRVDVASMRQGRRPAQSCQGFLSTTTKTVMDPSPSSSSSCRSAPSSASGSTPLQKKFKDTCDVCSAFKIRCDKSRPSCGRCANLGQACSYSPARRAGRPRRIRPQQQQQQKQQQQQSHGEGVVSSFLDNYHVGSATGQTDFDWSSSYDWAIESLLGEANPAAAAIIAASSQTPLPLAADHHSSSTIDFTNASRHFIGEQQLRPPAVDDLCAAPRENSPATAGALLTGHSDDCARTAASIVEQLDPGRDAAGAAACRGIAAPPADGSSGSSALGNITTTACRRLLTILVCPCSEQPAVVLLVASACIALMDAVLHHHPYSDQGEFEVLARIAKVVLRFTQRYAQDGGEEGGGGATRHLLVEPIVILLRSKLQFVTEKATNRLVL</sequence>
<dbReference type="PROSITE" id="PS00463">
    <property type="entry name" value="ZN2_CY6_FUNGAL_1"/>
    <property type="match status" value="1"/>
</dbReference>
<dbReference type="eggNOG" id="ENOG502SNSW">
    <property type="taxonomic scope" value="Eukaryota"/>
</dbReference>
<evidence type="ECO:0000256" key="3">
    <source>
        <dbReference type="ARBA" id="ARBA00023125"/>
    </source>
</evidence>
<gene>
    <name evidence="9" type="primary">20353495</name>
    <name evidence="8" type="ORF">GGTG_13037</name>
</gene>
<name>J3PHQ6_GAET3</name>
<feature type="region of interest" description="Disordered" evidence="6">
    <location>
        <begin position="1"/>
        <end position="55"/>
    </location>
</feature>
<evidence type="ECO:0000256" key="4">
    <source>
        <dbReference type="ARBA" id="ARBA00023163"/>
    </source>
</evidence>
<dbReference type="GeneID" id="20353495"/>
<keyword evidence="3" id="KW-0238">DNA-binding</keyword>
<dbReference type="SMART" id="SM00066">
    <property type="entry name" value="GAL4"/>
    <property type="match status" value="1"/>
</dbReference>
<dbReference type="GO" id="GO:0045122">
    <property type="term" value="P:aflatoxin biosynthetic process"/>
    <property type="evidence" value="ECO:0007669"/>
    <property type="project" value="InterPro"/>
</dbReference>
<dbReference type="STRING" id="644352.J3PHQ6"/>
<feature type="domain" description="Zn(2)-C6 fungal-type" evidence="7">
    <location>
        <begin position="60"/>
        <end position="90"/>
    </location>
</feature>
<evidence type="ECO:0000313" key="8">
    <source>
        <dbReference type="EMBL" id="EJT69418.1"/>
    </source>
</evidence>
<evidence type="ECO:0000256" key="6">
    <source>
        <dbReference type="SAM" id="MobiDB-lite"/>
    </source>
</evidence>
<dbReference type="Pfam" id="PF08493">
    <property type="entry name" value="AflR"/>
    <property type="match status" value="1"/>
</dbReference>
<evidence type="ECO:0000256" key="1">
    <source>
        <dbReference type="ARBA" id="ARBA00022723"/>
    </source>
</evidence>
<evidence type="ECO:0000313" key="10">
    <source>
        <dbReference type="Proteomes" id="UP000006039"/>
    </source>
</evidence>
<keyword evidence="2" id="KW-0805">Transcription regulation</keyword>
<proteinExistence type="predicted"/>
<dbReference type="GO" id="GO:0000981">
    <property type="term" value="F:DNA-binding transcription factor activity, RNA polymerase II-specific"/>
    <property type="evidence" value="ECO:0007669"/>
    <property type="project" value="InterPro"/>
</dbReference>
<accession>J3PHQ6</accession>
<protein>
    <recommendedName>
        <fullName evidence="7">Zn(2)-C6 fungal-type domain-containing protein</fullName>
    </recommendedName>
</protein>
<dbReference type="RefSeq" id="XP_009229203.1">
    <property type="nucleotide sequence ID" value="XM_009230939.1"/>
</dbReference>
<keyword evidence="1" id="KW-0479">Metal-binding</keyword>
<feature type="compositionally biased region" description="Low complexity" evidence="6">
    <location>
        <begin position="32"/>
        <end position="52"/>
    </location>
</feature>
<dbReference type="GO" id="GO:0005634">
    <property type="term" value="C:nucleus"/>
    <property type="evidence" value="ECO:0007669"/>
    <property type="project" value="InterPro"/>
</dbReference>
<reference evidence="8" key="3">
    <citation type="submission" date="2010-09" db="EMBL/GenBank/DDBJ databases">
        <title>Annotation of Gaeumannomyces graminis var. tritici R3-111a-1.</title>
        <authorList>
            <consortium name="The Broad Institute Genome Sequencing Platform"/>
            <person name="Ma L.-J."/>
            <person name="Dead R."/>
            <person name="Young S.K."/>
            <person name="Zeng Q."/>
            <person name="Gargeya S."/>
            <person name="Fitzgerald M."/>
            <person name="Haas B."/>
            <person name="Abouelleil A."/>
            <person name="Alvarado L."/>
            <person name="Arachchi H.M."/>
            <person name="Berlin A."/>
            <person name="Brown A."/>
            <person name="Chapman S.B."/>
            <person name="Chen Z."/>
            <person name="Dunbar C."/>
            <person name="Freedman E."/>
            <person name="Gearin G."/>
            <person name="Gellesch M."/>
            <person name="Goldberg J."/>
            <person name="Griggs A."/>
            <person name="Gujja S."/>
            <person name="Heiman D."/>
            <person name="Howarth C."/>
            <person name="Larson L."/>
            <person name="Lui A."/>
            <person name="MacDonald P.J.P."/>
            <person name="Mehta T."/>
            <person name="Montmayeur A."/>
            <person name="Murphy C."/>
            <person name="Neiman D."/>
            <person name="Pearson M."/>
            <person name="Priest M."/>
            <person name="Roberts A."/>
            <person name="Saif S."/>
            <person name="Shea T."/>
            <person name="Shenoy N."/>
            <person name="Sisk P."/>
            <person name="Stolte C."/>
            <person name="Sykes S."/>
            <person name="Yandava C."/>
            <person name="Wortman J."/>
            <person name="Nusbaum C."/>
            <person name="Birren B."/>
        </authorList>
    </citation>
    <scope>NUCLEOTIDE SEQUENCE</scope>
    <source>
        <strain evidence="8">R3-111a-1</strain>
    </source>
</reference>